<feature type="region of interest" description="Disordered" evidence="1">
    <location>
        <begin position="1"/>
        <end position="76"/>
    </location>
</feature>
<dbReference type="InterPro" id="IPR016024">
    <property type="entry name" value="ARM-type_fold"/>
</dbReference>
<sequence length="852" mass="95023">MEIGTRVRAGRTRRPVSPTQTRRILFSQPCSPSPPRFNTAISRSPSTIRLTPLVNPPDPLNPSTKQPESSPLPDPKELERVARVSKGKAHLYLAMNTLHQLPQPHRQTAGQRFVKHERKPSSGDQYWRENVLPIILRLELAQSGLVDKDNCGWGQEEKVEDKKGKSREDKGQSDGSSEDKRASNLEIKVVAEEKWRSGLCKNGIGLMGRQKEMENRDMVYRQHKFEGWETRLQELSGACTQLYNALVQGGYCGRNCPDLQRLLGLLLPLLNQHSAQLSLLAAQLLLALKINGNDLVHVCKLVFETASEKSNDRLFKSTGITNEVLALLKETNFLAQQNALLYCIASIKLLAGPIGLGLDLLCQGVLQRLLGVLAALCPSETPVEDISVISKQVLVQVTAALRNLAYHHQSQSMFESRSALPLLCSVLRKFICNGDISMNIIHIFSKLSAHEDSCKQLAEHAPCSFSCLAVLQKNLHKQGLVLRLCYLLGNLAGMSEVARKALCAEGVETLLDVLQRYSLHGGLNLLAHDLTSKSSHNPTRVQLDSSQRSQKPNPHLGKKNDDVKQKREVGQVDCEDEGMMEEGEEEKQIAIDVLVKCVRVFVNLSAWEAEGSVLARHKGYVRHLIQMLEGMMKMRIMSEDQEELVLNLLTAFNNLSFPSLTSLSAFQEKEILISRLLLELLENAGMEVMFEILHTFGNLSRSQPVRTLLLKSNVHSLLLDLMDTGNLDVCYWACGILLNLSSDLAAQPLLETHCLTNRLVACLVKTGARNDQLAFLVCQTLWNCRKQGFCALTQPEKLLLIRILTKLQQPNREQSDGHDMLSKCGVPHEGWNKDLAVLAKKLLVSTQEAEQI</sequence>
<evidence type="ECO:0000313" key="3">
    <source>
        <dbReference type="Proteomes" id="UP000694388"/>
    </source>
</evidence>
<proteinExistence type="predicted"/>
<dbReference type="PANTHER" id="PTHR21356:SF1">
    <property type="entry name" value="ARMADILLO REPEAT-CONTAINING PROTEIN 2"/>
    <property type="match status" value="1"/>
</dbReference>
<protein>
    <recommendedName>
        <fullName evidence="4">Armadillo repeat-containing protein 2</fullName>
    </recommendedName>
</protein>
<dbReference type="GeneTree" id="ENSGT00390000000663"/>
<dbReference type="InterPro" id="IPR038905">
    <property type="entry name" value="ARMC2"/>
</dbReference>
<evidence type="ECO:0008006" key="4">
    <source>
        <dbReference type="Google" id="ProtNLM"/>
    </source>
</evidence>
<dbReference type="PANTHER" id="PTHR21356">
    <property type="entry name" value="ARMADILLO REPEAT CONTAINING 2"/>
    <property type="match status" value="1"/>
</dbReference>
<dbReference type="Gene3D" id="1.25.10.10">
    <property type="entry name" value="Leucine-rich Repeat Variant"/>
    <property type="match status" value="2"/>
</dbReference>
<keyword evidence="3" id="KW-1185">Reference proteome</keyword>
<dbReference type="GO" id="GO:0044782">
    <property type="term" value="P:cilium organization"/>
    <property type="evidence" value="ECO:0007669"/>
    <property type="project" value="TreeGrafter"/>
</dbReference>
<dbReference type="InterPro" id="IPR011989">
    <property type="entry name" value="ARM-like"/>
</dbReference>
<reference evidence="2" key="2">
    <citation type="submission" date="2025-09" db="UniProtKB">
        <authorList>
            <consortium name="Ensembl"/>
        </authorList>
    </citation>
    <scope>IDENTIFICATION</scope>
</reference>
<feature type="compositionally biased region" description="Basic and acidic residues" evidence="1">
    <location>
        <begin position="558"/>
        <end position="569"/>
    </location>
</feature>
<dbReference type="SUPFAM" id="SSF48371">
    <property type="entry name" value="ARM repeat"/>
    <property type="match status" value="1"/>
</dbReference>
<feature type="region of interest" description="Disordered" evidence="1">
    <location>
        <begin position="533"/>
        <end position="569"/>
    </location>
</feature>
<dbReference type="Proteomes" id="UP000694388">
    <property type="component" value="Unplaced"/>
</dbReference>
<name>A0A8C4N790_EPTBU</name>
<accession>A0A8C4N790</accession>
<feature type="compositionally biased region" description="Polar residues" evidence="1">
    <location>
        <begin position="39"/>
        <end position="49"/>
    </location>
</feature>
<dbReference type="AlphaFoldDB" id="A0A8C4N790"/>
<feature type="region of interest" description="Disordered" evidence="1">
    <location>
        <begin position="149"/>
        <end position="181"/>
    </location>
</feature>
<feature type="region of interest" description="Disordered" evidence="1">
    <location>
        <begin position="105"/>
        <end position="124"/>
    </location>
</feature>
<evidence type="ECO:0000256" key="1">
    <source>
        <dbReference type="SAM" id="MobiDB-lite"/>
    </source>
</evidence>
<reference evidence="2" key="1">
    <citation type="submission" date="2025-08" db="UniProtKB">
        <authorList>
            <consortium name="Ensembl"/>
        </authorList>
    </citation>
    <scope>IDENTIFICATION</scope>
</reference>
<organism evidence="2 3">
    <name type="scientific">Eptatretus burgeri</name>
    <name type="common">Inshore hagfish</name>
    <dbReference type="NCBI Taxonomy" id="7764"/>
    <lineage>
        <taxon>Eukaryota</taxon>
        <taxon>Metazoa</taxon>
        <taxon>Chordata</taxon>
        <taxon>Craniata</taxon>
        <taxon>Vertebrata</taxon>
        <taxon>Cyclostomata</taxon>
        <taxon>Myxini</taxon>
        <taxon>Myxiniformes</taxon>
        <taxon>Myxinidae</taxon>
        <taxon>Eptatretinae</taxon>
        <taxon>Eptatretus</taxon>
    </lineage>
</organism>
<dbReference type="Ensembl" id="ENSEBUT00000002728.1">
    <property type="protein sequence ID" value="ENSEBUP00000002375.1"/>
    <property type="gene ID" value="ENSEBUG00000001855.1"/>
</dbReference>
<feature type="compositionally biased region" description="Polar residues" evidence="1">
    <location>
        <begin position="533"/>
        <end position="552"/>
    </location>
</feature>
<evidence type="ECO:0000313" key="2">
    <source>
        <dbReference type="Ensembl" id="ENSEBUP00000002375.1"/>
    </source>
</evidence>